<evidence type="ECO:0000313" key="3">
    <source>
        <dbReference type="Proteomes" id="UP001497383"/>
    </source>
</evidence>
<feature type="region of interest" description="Disordered" evidence="1">
    <location>
        <begin position="301"/>
        <end position="334"/>
    </location>
</feature>
<dbReference type="PANTHER" id="PTHR28096:SF1">
    <property type="entry name" value="PROTEIN FAF1"/>
    <property type="match status" value="1"/>
</dbReference>
<dbReference type="EMBL" id="OZ022410">
    <property type="protein sequence ID" value="CAK9441366.1"/>
    <property type="molecule type" value="Genomic_DNA"/>
</dbReference>
<dbReference type="RefSeq" id="XP_066832172.1">
    <property type="nucleotide sequence ID" value="XM_066975544.1"/>
</dbReference>
<proteinExistence type="predicted"/>
<keyword evidence="3" id="KW-1185">Reference proteome</keyword>
<accession>A0ABP0ZWA5</accession>
<feature type="compositionally biased region" description="Acidic residues" evidence="1">
    <location>
        <begin position="52"/>
        <end position="86"/>
    </location>
</feature>
<reference evidence="2 3" key="1">
    <citation type="submission" date="2024-03" db="EMBL/GenBank/DDBJ databases">
        <authorList>
            <person name="Brejova B."/>
        </authorList>
    </citation>
    <scope>NUCLEOTIDE SEQUENCE [LARGE SCALE GENOMIC DNA]</scope>
    <source>
        <strain evidence="2 3">CBS 14171</strain>
    </source>
</reference>
<dbReference type="GeneID" id="92210430"/>
<evidence type="ECO:0000256" key="1">
    <source>
        <dbReference type="SAM" id="MobiDB-lite"/>
    </source>
</evidence>
<gene>
    <name evidence="2" type="ORF">LODBEIA_P52340</name>
</gene>
<feature type="region of interest" description="Disordered" evidence="1">
    <location>
        <begin position="25"/>
        <end position="155"/>
    </location>
</feature>
<dbReference type="Proteomes" id="UP001497383">
    <property type="component" value="Chromosome 6"/>
</dbReference>
<name>A0ABP0ZWA5_9ASCO</name>
<protein>
    <recommendedName>
        <fullName evidence="4">Protein FAF1</fullName>
    </recommendedName>
</protein>
<feature type="compositionally biased region" description="Polar residues" evidence="1">
    <location>
        <begin position="303"/>
        <end position="326"/>
    </location>
</feature>
<dbReference type="InterPro" id="IPR053030">
    <property type="entry name" value="Ribosomal_biogenesis_FAF1-like"/>
</dbReference>
<dbReference type="PANTHER" id="PTHR28096">
    <property type="entry name" value="PROTEIN FAF1"/>
    <property type="match status" value="1"/>
</dbReference>
<evidence type="ECO:0000313" key="2">
    <source>
        <dbReference type="EMBL" id="CAK9441366.1"/>
    </source>
</evidence>
<sequence length="334" mass="37368">MGKDSTYLDALEIQRRNFEAQFGTVEELGYEDKLDSKHTKKSTSRASRDEDQSGTEDSDEDDFAGFDTDASADSDSGSDSDSEEEPVQLVPKVVKLNSNTPPPPPAPSSKQERKLLKSGKAATLSELESARQRSLTQTSRRSTKPSDTVEDSENLENDLKLQRLLKESHILASANEVNPTFSGADLTLQTMDYDDPTGKSRKRILSSRIQELTHTNRRHEKKLEKMPMNMRKGMIAKRDARIAAYEKEAKDAGIVLSKLKKGEVRDLNKGKRVTSQSDRLGNGLKSDKVTKMRQRGLKINGVGKSTRNGLVISQSDIDRINNQGKRFNNKKKRR</sequence>
<evidence type="ECO:0008006" key="4">
    <source>
        <dbReference type="Google" id="ProtNLM"/>
    </source>
</evidence>
<organism evidence="2 3">
    <name type="scientific">Lodderomyces beijingensis</name>
    <dbReference type="NCBI Taxonomy" id="1775926"/>
    <lineage>
        <taxon>Eukaryota</taxon>
        <taxon>Fungi</taxon>
        <taxon>Dikarya</taxon>
        <taxon>Ascomycota</taxon>
        <taxon>Saccharomycotina</taxon>
        <taxon>Pichiomycetes</taxon>
        <taxon>Debaryomycetaceae</taxon>
        <taxon>Candida/Lodderomyces clade</taxon>
        <taxon>Lodderomyces</taxon>
    </lineage>
</organism>